<proteinExistence type="predicted"/>
<sequence length="358" mass="37945">MSRLTITVIVIAAGGLGSPPAAQDAAPSPEQIVSDWLGSAHAKTAAEAFRHWDAEGEIPGHCAVCHSTPGFVAYANGPRQSPGRIDHPVPTGSLVECESCHDPAVSRIEEVLFPSGDTASFGTSTACAICHQGRAWGGDVDAATANMPPDEVVPELSFINVHYSAAATTQMGSEVAGGYEYPDRDYAGRFNHVPGLESCVGCHGPHDTSLEIADCTDCHAGIRAFDDIRTTAQDLDGDGTADTGIGHELAALHDRLGAAITRYAAEISDRPILYDPAAYPYFFADLDGDGIGDEDELQRGNAYAAWTPRLLRAAYNYQFVAKDHGAYAHNPHYAAQLVIDSLADLSSVLAEELEVERP</sequence>
<evidence type="ECO:0000313" key="1">
    <source>
        <dbReference type="EMBL" id="SDF26064.1"/>
    </source>
</evidence>
<dbReference type="Gene3D" id="1.10.1130.10">
    <property type="entry name" value="Flavocytochrome C3, Chain A"/>
    <property type="match status" value="1"/>
</dbReference>
<protein>
    <submittedName>
        <fullName evidence="1">Uncharacterized protein</fullName>
    </submittedName>
</protein>
<dbReference type="InterPro" id="IPR036280">
    <property type="entry name" value="Multihaem_cyt_sf"/>
</dbReference>
<gene>
    <name evidence="1" type="ORF">SAMN04488567_3783</name>
</gene>
<keyword evidence="2" id="KW-1185">Reference proteome</keyword>
<dbReference type="AlphaFoldDB" id="A0A1G7JMQ9"/>
<reference evidence="2" key="1">
    <citation type="submission" date="2016-10" db="EMBL/GenBank/DDBJ databases">
        <authorList>
            <person name="Varghese N."/>
            <person name="Submissions S."/>
        </authorList>
    </citation>
    <scope>NUCLEOTIDE SEQUENCE [LARGE SCALE GENOMIC DNA]</scope>
    <source>
        <strain evidence="2">DSM 21424</strain>
    </source>
</reference>
<accession>A0A1G7JMQ9</accession>
<organism evidence="1 2">
    <name type="scientific">Limimaricola pyoseonensis</name>
    <dbReference type="NCBI Taxonomy" id="521013"/>
    <lineage>
        <taxon>Bacteria</taxon>
        <taxon>Pseudomonadati</taxon>
        <taxon>Pseudomonadota</taxon>
        <taxon>Alphaproteobacteria</taxon>
        <taxon>Rhodobacterales</taxon>
        <taxon>Paracoccaceae</taxon>
        <taxon>Limimaricola</taxon>
    </lineage>
</organism>
<name>A0A1G7JMQ9_9RHOB</name>
<evidence type="ECO:0000313" key="2">
    <source>
        <dbReference type="Proteomes" id="UP000198922"/>
    </source>
</evidence>
<dbReference type="STRING" id="521013.SAMN04488567_3783"/>
<dbReference type="Proteomes" id="UP000198922">
    <property type="component" value="Unassembled WGS sequence"/>
</dbReference>
<dbReference type="EMBL" id="FNAT01000009">
    <property type="protein sequence ID" value="SDF26064.1"/>
    <property type="molecule type" value="Genomic_DNA"/>
</dbReference>
<dbReference type="RefSeq" id="WP_207497622.1">
    <property type="nucleotide sequence ID" value="NZ_FNAT01000009.1"/>
</dbReference>
<dbReference type="SUPFAM" id="SSF48695">
    <property type="entry name" value="Multiheme cytochromes"/>
    <property type="match status" value="1"/>
</dbReference>